<protein>
    <recommendedName>
        <fullName evidence="6">4Fe-4S ferredoxin-type domain-containing protein</fullName>
    </recommendedName>
</protein>
<dbReference type="Proteomes" id="UP000323521">
    <property type="component" value="Chromosome"/>
</dbReference>
<keyword evidence="5" id="KW-0411">Iron-sulfur</keyword>
<dbReference type="GO" id="GO:0051539">
    <property type="term" value="F:4 iron, 4 sulfur cluster binding"/>
    <property type="evidence" value="ECO:0007669"/>
    <property type="project" value="UniProtKB-KW"/>
</dbReference>
<dbReference type="EMBL" id="CP017634">
    <property type="protein sequence ID" value="ATW25874.1"/>
    <property type="molecule type" value="Genomic_DNA"/>
</dbReference>
<dbReference type="Pfam" id="PF02754">
    <property type="entry name" value="CCG"/>
    <property type="match status" value="2"/>
</dbReference>
<dbReference type="InterPro" id="IPR009051">
    <property type="entry name" value="Helical_ferredxn"/>
</dbReference>
<dbReference type="Pfam" id="PF13183">
    <property type="entry name" value="Fer4_8"/>
    <property type="match status" value="1"/>
</dbReference>
<sequence>MEHKKFFEGLDKETLVCARCGYCRIDCPVYQVMGWESSAPRARIKIARDLLVNQNREEKKGIQRIFECTFCGKCRTDCTTDIDTLEVWRETRKGIARSNLLPAHVQKMSATIQKQGNVTGDAQETRTIWLNALDQEYRSYIGKKSELLYFPGCTGSLYPAAATIPQSFVEILRTCGIDFSLLGEQEQCCGFPLMGCGEYHKGKEMILTNVKNIGSLGIKTVVTTCPSCYRTMTEFWPQVLEGAALPFRVMHASQLLAELIEERKIECNELVEEVAYHDPCDLGRNGGVFEAPRKVIKAIPGIQLKELKKNREEANCCGGGGNLEATNPGLAEQIALNRLEEVNALGVKTLVSCCQQCKRTLSNAARKNKMKIRIWDLTELVRKALKKKGKEV</sequence>
<evidence type="ECO:0000256" key="4">
    <source>
        <dbReference type="ARBA" id="ARBA00023004"/>
    </source>
</evidence>
<keyword evidence="8" id="KW-1185">Reference proteome</keyword>
<reference evidence="7 8" key="1">
    <citation type="submission" date="2016-10" db="EMBL/GenBank/DDBJ databases">
        <title>Complete Genome Sequence of Peptococcaceae strain DCMF.</title>
        <authorList>
            <person name="Edwards R.J."/>
            <person name="Holland S.I."/>
            <person name="Deshpande N.P."/>
            <person name="Wong Y.K."/>
            <person name="Ertan H."/>
            <person name="Manefield M."/>
            <person name="Russell T.L."/>
            <person name="Lee M.J."/>
        </authorList>
    </citation>
    <scope>NUCLEOTIDE SEQUENCE [LARGE SCALE GENOMIC DNA]</scope>
    <source>
        <strain evidence="7 8">DCMF</strain>
    </source>
</reference>
<keyword evidence="2" id="KW-0479">Metal-binding</keyword>
<keyword evidence="4" id="KW-0408">Iron</keyword>
<evidence type="ECO:0000313" key="8">
    <source>
        <dbReference type="Proteomes" id="UP000323521"/>
    </source>
</evidence>
<dbReference type="SUPFAM" id="SSF46548">
    <property type="entry name" value="alpha-helical ferredoxin"/>
    <property type="match status" value="1"/>
</dbReference>
<dbReference type="PANTHER" id="PTHR43255">
    <property type="entry name" value="IRON-SULFUR-BINDING OXIDOREDUCTASE FADF-RELATED-RELATED"/>
    <property type="match status" value="1"/>
</dbReference>
<dbReference type="GO" id="GO:0046872">
    <property type="term" value="F:metal ion binding"/>
    <property type="evidence" value="ECO:0007669"/>
    <property type="project" value="UniProtKB-KW"/>
</dbReference>
<evidence type="ECO:0000313" key="7">
    <source>
        <dbReference type="EMBL" id="ATW25874.1"/>
    </source>
</evidence>
<organism evidence="7 8">
    <name type="scientific">Formimonas warabiya</name>
    <dbReference type="NCBI Taxonomy" id="1761012"/>
    <lineage>
        <taxon>Bacteria</taxon>
        <taxon>Bacillati</taxon>
        <taxon>Bacillota</taxon>
        <taxon>Clostridia</taxon>
        <taxon>Eubacteriales</taxon>
        <taxon>Peptococcaceae</taxon>
        <taxon>Candidatus Formimonas</taxon>
    </lineage>
</organism>
<dbReference type="GO" id="GO:0005886">
    <property type="term" value="C:plasma membrane"/>
    <property type="evidence" value="ECO:0007669"/>
    <property type="project" value="TreeGrafter"/>
</dbReference>
<evidence type="ECO:0000259" key="6">
    <source>
        <dbReference type="PROSITE" id="PS51379"/>
    </source>
</evidence>
<dbReference type="Gene3D" id="1.10.1060.10">
    <property type="entry name" value="Alpha-helical ferredoxin"/>
    <property type="match status" value="1"/>
</dbReference>
<gene>
    <name evidence="7" type="ORF">DCMF_14825</name>
</gene>
<evidence type="ECO:0000256" key="1">
    <source>
        <dbReference type="ARBA" id="ARBA00022485"/>
    </source>
</evidence>
<feature type="domain" description="4Fe-4S ferredoxin-type" evidence="6">
    <location>
        <begin position="5"/>
        <end position="38"/>
    </location>
</feature>
<name>A0A3G1KTY8_FORW1</name>
<dbReference type="AlphaFoldDB" id="A0A3G1KTY8"/>
<dbReference type="PROSITE" id="PS51379">
    <property type="entry name" value="4FE4S_FER_2"/>
    <property type="match status" value="1"/>
</dbReference>
<dbReference type="GO" id="GO:0016491">
    <property type="term" value="F:oxidoreductase activity"/>
    <property type="evidence" value="ECO:0007669"/>
    <property type="project" value="UniProtKB-KW"/>
</dbReference>
<evidence type="ECO:0000256" key="2">
    <source>
        <dbReference type="ARBA" id="ARBA00022723"/>
    </source>
</evidence>
<accession>A0A3G1KTY8</accession>
<proteinExistence type="predicted"/>
<keyword evidence="1" id="KW-0004">4Fe-4S</keyword>
<keyword evidence="3" id="KW-0560">Oxidoreductase</keyword>
<dbReference type="PANTHER" id="PTHR43255:SF1">
    <property type="entry name" value="IRON-SULFUR-BINDING OXIDOREDUCTASE FADF-RELATED"/>
    <property type="match status" value="1"/>
</dbReference>
<dbReference type="InterPro" id="IPR017896">
    <property type="entry name" value="4Fe4S_Fe-S-bd"/>
</dbReference>
<dbReference type="RefSeq" id="WP_148135137.1">
    <property type="nucleotide sequence ID" value="NZ_CP017634.1"/>
</dbReference>
<dbReference type="InterPro" id="IPR051460">
    <property type="entry name" value="HdrC_iron-sulfur_subunit"/>
</dbReference>
<evidence type="ECO:0000256" key="3">
    <source>
        <dbReference type="ARBA" id="ARBA00023002"/>
    </source>
</evidence>
<dbReference type="InterPro" id="IPR004017">
    <property type="entry name" value="Cys_rich_dom"/>
</dbReference>
<dbReference type="KEGG" id="fwa:DCMF_14825"/>
<evidence type="ECO:0000256" key="5">
    <source>
        <dbReference type="ARBA" id="ARBA00023014"/>
    </source>
</evidence>
<dbReference type="OrthoDB" id="9794954at2"/>